<evidence type="ECO:0000313" key="2">
    <source>
        <dbReference type="EMBL" id="VTU07215.1"/>
    </source>
</evidence>
<proteinExistence type="predicted"/>
<dbReference type="RefSeq" id="WP_167874929.1">
    <property type="nucleotide sequence ID" value="NZ_CABFKI010000004.1"/>
</dbReference>
<name>A0ABY6TII8_9PAST</name>
<keyword evidence="1" id="KW-0812">Transmembrane</keyword>
<keyword evidence="1" id="KW-0472">Membrane</keyword>
<reference evidence="2 3" key="1">
    <citation type="submission" date="2019-05" db="EMBL/GenBank/DDBJ databases">
        <authorList>
            <consortium name="Pathogen Informatics"/>
        </authorList>
    </citation>
    <scope>NUCLEOTIDE SEQUENCE [LARGE SCALE GENOMIC DNA]</scope>
    <source>
        <strain evidence="2 3">NM319</strain>
    </source>
</reference>
<protein>
    <submittedName>
        <fullName evidence="2">Cytoplasmic membrane protein CbiL</fullName>
    </submittedName>
</protein>
<dbReference type="GeneID" id="86155166"/>
<feature type="transmembrane region" description="Helical" evidence="1">
    <location>
        <begin position="122"/>
        <end position="144"/>
    </location>
</feature>
<gene>
    <name evidence="2" type="primary">cbiL</name>
    <name evidence="2" type="ORF">SAMEA1410922_00765</name>
</gene>
<keyword evidence="1" id="KW-1133">Transmembrane helix</keyword>
<sequence>MLCTLLPLYASAHNLHLVAQQQGVQLQGDAYYSDMKPAVEHYVGVFKHNDRENPIMESMTDKNGHIALTVPSADKHILVVEGAEGHKVSLEVPHITIADNNSVSQSEFQQLRKDIAQLQDKMYWRDILGGIGYIFGIFGAVVLWRQRNKN</sequence>
<dbReference type="EMBL" id="CABFKI010000004">
    <property type="protein sequence ID" value="VTU07215.1"/>
    <property type="molecule type" value="Genomic_DNA"/>
</dbReference>
<evidence type="ECO:0000313" key="3">
    <source>
        <dbReference type="Proteomes" id="UP000308167"/>
    </source>
</evidence>
<organism evidence="2 3">
    <name type="scientific">Actinobacillus porcinus</name>
    <dbReference type="NCBI Taxonomy" id="51048"/>
    <lineage>
        <taxon>Bacteria</taxon>
        <taxon>Pseudomonadati</taxon>
        <taxon>Pseudomonadota</taxon>
        <taxon>Gammaproteobacteria</taxon>
        <taxon>Pasteurellales</taxon>
        <taxon>Pasteurellaceae</taxon>
        <taxon>Actinobacillus</taxon>
    </lineage>
</organism>
<keyword evidence="3" id="KW-1185">Reference proteome</keyword>
<accession>A0ABY6TII8</accession>
<dbReference type="Proteomes" id="UP000308167">
    <property type="component" value="Unassembled WGS sequence"/>
</dbReference>
<comment type="caution">
    <text evidence="2">The sequence shown here is derived from an EMBL/GenBank/DDBJ whole genome shotgun (WGS) entry which is preliminary data.</text>
</comment>
<evidence type="ECO:0000256" key="1">
    <source>
        <dbReference type="SAM" id="Phobius"/>
    </source>
</evidence>